<keyword evidence="9" id="KW-1185">Reference proteome</keyword>
<keyword evidence="4" id="KW-0804">Transcription</keyword>
<keyword evidence="3" id="KW-0238">DNA-binding</keyword>
<reference evidence="8 9" key="1">
    <citation type="submission" date="2016-11" db="EMBL/GenBank/DDBJ databases">
        <authorList>
            <person name="Jaros S."/>
            <person name="Januszkiewicz K."/>
            <person name="Wedrychowicz H."/>
        </authorList>
    </citation>
    <scope>NUCLEOTIDE SEQUENCE [LARGE SCALE GENOMIC DNA]</scope>
    <source>
        <strain evidence="8 9">DSM 44666</strain>
    </source>
</reference>
<dbReference type="RefSeq" id="WP_084731405.1">
    <property type="nucleotide sequence ID" value="NZ_FQVL01000005.1"/>
</dbReference>
<dbReference type="SMART" id="SM00421">
    <property type="entry name" value="HTH_LUXR"/>
    <property type="match status" value="1"/>
</dbReference>
<gene>
    <name evidence="8" type="ORF">SAMN05444392_105140</name>
</gene>
<dbReference type="SMART" id="SM00448">
    <property type="entry name" value="REC"/>
    <property type="match status" value="1"/>
</dbReference>
<dbReference type="InterPro" id="IPR000792">
    <property type="entry name" value="Tscrpt_reg_LuxR_C"/>
</dbReference>
<dbReference type="SUPFAM" id="SSF52172">
    <property type="entry name" value="CheY-like"/>
    <property type="match status" value="1"/>
</dbReference>
<evidence type="ECO:0000313" key="9">
    <source>
        <dbReference type="Proteomes" id="UP000184476"/>
    </source>
</evidence>
<evidence type="ECO:0000259" key="7">
    <source>
        <dbReference type="PROSITE" id="PS50110"/>
    </source>
</evidence>
<dbReference type="CDD" id="cd06170">
    <property type="entry name" value="LuxR_C_like"/>
    <property type="match status" value="1"/>
</dbReference>
<dbReference type="InterPro" id="IPR058245">
    <property type="entry name" value="NreC/VraR/RcsB-like_REC"/>
</dbReference>
<keyword evidence="2" id="KW-0805">Transcription regulation</keyword>
<dbReference type="CDD" id="cd17535">
    <property type="entry name" value="REC_NarL-like"/>
    <property type="match status" value="1"/>
</dbReference>
<evidence type="ECO:0000256" key="2">
    <source>
        <dbReference type="ARBA" id="ARBA00023015"/>
    </source>
</evidence>
<feature type="domain" description="HTH luxR-type" evidence="6">
    <location>
        <begin position="177"/>
        <end position="242"/>
    </location>
</feature>
<dbReference type="STRING" id="112248.SAMN05444392_105140"/>
<dbReference type="Gene3D" id="3.40.50.2300">
    <property type="match status" value="1"/>
</dbReference>
<evidence type="ECO:0000313" key="8">
    <source>
        <dbReference type="EMBL" id="SHE96129.1"/>
    </source>
</evidence>
<evidence type="ECO:0000256" key="3">
    <source>
        <dbReference type="ARBA" id="ARBA00023125"/>
    </source>
</evidence>
<dbReference type="InterPro" id="IPR016032">
    <property type="entry name" value="Sig_transdc_resp-reg_C-effctor"/>
</dbReference>
<evidence type="ECO:0000256" key="4">
    <source>
        <dbReference type="ARBA" id="ARBA00023163"/>
    </source>
</evidence>
<feature type="modified residue" description="4-aspartylphosphate" evidence="5">
    <location>
        <position position="76"/>
    </location>
</feature>
<dbReference type="InterPro" id="IPR039420">
    <property type="entry name" value="WalR-like"/>
</dbReference>
<dbReference type="PANTHER" id="PTHR43214">
    <property type="entry name" value="TWO-COMPONENT RESPONSE REGULATOR"/>
    <property type="match status" value="1"/>
</dbReference>
<dbReference type="InterPro" id="IPR001789">
    <property type="entry name" value="Sig_transdc_resp-reg_receiver"/>
</dbReference>
<evidence type="ECO:0000259" key="6">
    <source>
        <dbReference type="PROSITE" id="PS50043"/>
    </source>
</evidence>
<dbReference type="GO" id="GO:0003677">
    <property type="term" value="F:DNA binding"/>
    <property type="evidence" value="ECO:0007669"/>
    <property type="project" value="UniProtKB-KW"/>
</dbReference>
<feature type="domain" description="Response regulatory" evidence="7">
    <location>
        <begin position="25"/>
        <end position="140"/>
    </location>
</feature>
<protein>
    <submittedName>
        <fullName evidence="8">Two component transcriptional regulator, LuxR family</fullName>
    </submittedName>
</protein>
<dbReference type="Pfam" id="PF00072">
    <property type="entry name" value="Response_reg"/>
    <property type="match status" value="1"/>
</dbReference>
<dbReference type="GO" id="GO:0006355">
    <property type="term" value="P:regulation of DNA-templated transcription"/>
    <property type="evidence" value="ECO:0007669"/>
    <property type="project" value="InterPro"/>
</dbReference>
<organism evidence="8 9">
    <name type="scientific">Seinonella peptonophila</name>
    <dbReference type="NCBI Taxonomy" id="112248"/>
    <lineage>
        <taxon>Bacteria</taxon>
        <taxon>Bacillati</taxon>
        <taxon>Bacillota</taxon>
        <taxon>Bacilli</taxon>
        <taxon>Bacillales</taxon>
        <taxon>Thermoactinomycetaceae</taxon>
        <taxon>Seinonella</taxon>
    </lineage>
</organism>
<dbReference type="SUPFAM" id="SSF46894">
    <property type="entry name" value="C-terminal effector domain of the bipartite response regulators"/>
    <property type="match status" value="1"/>
</dbReference>
<dbReference type="PANTHER" id="PTHR43214:SF39">
    <property type="entry name" value="TRANSCRIPTIONAL REGULATORY PROTEIN DEGU"/>
    <property type="match status" value="1"/>
</dbReference>
<dbReference type="OrthoDB" id="9780153at2"/>
<evidence type="ECO:0000256" key="5">
    <source>
        <dbReference type="PROSITE-ProRule" id="PRU00169"/>
    </source>
</evidence>
<dbReference type="InterPro" id="IPR011006">
    <property type="entry name" value="CheY-like_superfamily"/>
</dbReference>
<dbReference type="PROSITE" id="PS50110">
    <property type="entry name" value="RESPONSE_REGULATORY"/>
    <property type="match status" value="1"/>
</dbReference>
<dbReference type="PROSITE" id="PS00622">
    <property type="entry name" value="HTH_LUXR_1"/>
    <property type="match status" value="1"/>
</dbReference>
<dbReference type="Pfam" id="PF00196">
    <property type="entry name" value="GerE"/>
    <property type="match status" value="1"/>
</dbReference>
<accession>A0A1M4XRL9</accession>
<keyword evidence="1 5" id="KW-0597">Phosphoprotein</keyword>
<dbReference type="PRINTS" id="PR00038">
    <property type="entry name" value="HTHLUXR"/>
</dbReference>
<dbReference type="EMBL" id="FQVL01000005">
    <property type="protein sequence ID" value="SHE96129.1"/>
    <property type="molecule type" value="Genomic_DNA"/>
</dbReference>
<dbReference type="GO" id="GO:0000160">
    <property type="term" value="P:phosphorelay signal transduction system"/>
    <property type="evidence" value="ECO:0007669"/>
    <property type="project" value="InterPro"/>
</dbReference>
<dbReference type="AlphaFoldDB" id="A0A1M4XRL9"/>
<sequence length="247" mass="28615">MERQPPVEQEIEAPQIEMVSTPPIRVVIADSNQKYRNQCKENLKLKQDIQLVGECCEGLDVPILCDTLRPHIAIVDLHLSRMDGVEITYRLSQIAPETRVLIMSEKNDPYAVESIRSGARGYLLKNVNQYQVVEALRVIARGGYYIHPVIMEKLVTELRRLSHQETAFHRIHTTEQSTNWQEILTYREMEVLRLMTQGKNNRAISEHLYISEKTVKNHVSNILYKLGVQDRTQAVLMAIKCRWVQLI</sequence>
<evidence type="ECO:0000256" key="1">
    <source>
        <dbReference type="ARBA" id="ARBA00022553"/>
    </source>
</evidence>
<dbReference type="Proteomes" id="UP000184476">
    <property type="component" value="Unassembled WGS sequence"/>
</dbReference>
<proteinExistence type="predicted"/>
<name>A0A1M4XRL9_9BACL</name>
<dbReference type="PROSITE" id="PS50043">
    <property type="entry name" value="HTH_LUXR_2"/>
    <property type="match status" value="1"/>
</dbReference>